<organism evidence="1 2">
    <name type="scientific">Candidatus Kaiserbacteria bacterium RIFCSPLOWO2_01_FULL_53_17</name>
    <dbReference type="NCBI Taxonomy" id="1798511"/>
    <lineage>
        <taxon>Bacteria</taxon>
        <taxon>Candidatus Kaiseribacteriota</taxon>
    </lineage>
</organism>
<evidence type="ECO:0000313" key="2">
    <source>
        <dbReference type="Proteomes" id="UP000177306"/>
    </source>
</evidence>
<dbReference type="AlphaFoldDB" id="A0A1F6EGX6"/>
<reference evidence="1 2" key="1">
    <citation type="journal article" date="2016" name="Nat. Commun.">
        <title>Thousands of microbial genomes shed light on interconnected biogeochemical processes in an aquifer system.</title>
        <authorList>
            <person name="Anantharaman K."/>
            <person name="Brown C.T."/>
            <person name="Hug L.A."/>
            <person name="Sharon I."/>
            <person name="Castelle C.J."/>
            <person name="Probst A.J."/>
            <person name="Thomas B.C."/>
            <person name="Singh A."/>
            <person name="Wilkins M.J."/>
            <person name="Karaoz U."/>
            <person name="Brodie E.L."/>
            <person name="Williams K.H."/>
            <person name="Hubbard S.S."/>
            <person name="Banfield J.F."/>
        </authorList>
    </citation>
    <scope>NUCLEOTIDE SEQUENCE [LARGE SCALE GENOMIC DNA]</scope>
</reference>
<gene>
    <name evidence="1" type="ORF">A3A38_01635</name>
</gene>
<protein>
    <submittedName>
        <fullName evidence="1">Uncharacterized protein</fullName>
    </submittedName>
</protein>
<evidence type="ECO:0000313" key="1">
    <source>
        <dbReference type="EMBL" id="OGG72891.1"/>
    </source>
</evidence>
<dbReference type="Proteomes" id="UP000177306">
    <property type="component" value="Unassembled WGS sequence"/>
</dbReference>
<proteinExistence type="predicted"/>
<name>A0A1F6EGX6_9BACT</name>
<comment type="caution">
    <text evidence="1">The sequence shown here is derived from an EMBL/GenBank/DDBJ whole genome shotgun (WGS) entry which is preliminary data.</text>
</comment>
<sequence length="71" mass="7915">MSSQLSKLVERIKTWPKARQADVVRVIEAMEGAGTGIYKLSSEERRAIQASLDSNLVSDANVEAFRNRHKA</sequence>
<dbReference type="EMBL" id="MFLY01000025">
    <property type="protein sequence ID" value="OGG72891.1"/>
    <property type="molecule type" value="Genomic_DNA"/>
</dbReference>
<accession>A0A1F6EGX6</accession>